<comment type="caution">
    <text evidence="1">The sequence shown here is derived from an EMBL/GenBank/DDBJ whole genome shotgun (WGS) entry which is preliminary data.</text>
</comment>
<dbReference type="RefSeq" id="WP_181644347.1">
    <property type="nucleotide sequence ID" value="NZ_JAAOWU010000024.1"/>
</dbReference>
<name>A0ABW8DXI3_9PSED</name>
<sequence>MFEDIELHKSNKGTATGTMNGTVETLSGDQTYPFKATWIYRDNLNGMLRFHGTVDDLESPGRTSLIGLELTPESTPSGTYSIGVNPESAPSDTDSIGATPVTLRLDYMTFIRDTGVTTDYEGIEGWVKLISAYPAKPISGKMWFKTRTRVGRGYEVELDFNITDF</sequence>
<evidence type="ECO:0000313" key="1">
    <source>
        <dbReference type="EMBL" id="MFJ2677350.1"/>
    </source>
</evidence>
<evidence type="ECO:0000313" key="2">
    <source>
        <dbReference type="Proteomes" id="UP001617213"/>
    </source>
</evidence>
<keyword evidence="2" id="KW-1185">Reference proteome</keyword>
<reference evidence="1 2" key="1">
    <citation type="submission" date="2024-10" db="EMBL/GenBank/DDBJ databases">
        <title>The Natural Products Discovery Center: Release of the First 8490 Sequenced Strains for Exploring Actinobacteria Biosynthetic Diversity.</title>
        <authorList>
            <person name="Kalkreuter E."/>
            <person name="Kautsar S.A."/>
            <person name="Yang D."/>
            <person name="Bader C.D."/>
            <person name="Teijaro C.N."/>
            <person name="Fluegel L."/>
            <person name="Davis C.M."/>
            <person name="Simpson J.R."/>
            <person name="Lauterbach L."/>
            <person name="Steele A.D."/>
            <person name="Gui C."/>
            <person name="Meng S."/>
            <person name="Li G."/>
            <person name="Viehrig K."/>
            <person name="Ye F."/>
            <person name="Su P."/>
            <person name="Kiefer A.F."/>
            <person name="Nichols A."/>
            <person name="Cepeda A.J."/>
            <person name="Yan W."/>
            <person name="Fan B."/>
            <person name="Jiang Y."/>
            <person name="Adhikari A."/>
            <person name="Zheng C.-J."/>
            <person name="Schuster L."/>
            <person name="Cowan T.M."/>
            <person name="Smanski M.J."/>
            <person name="Chevrette M.G."/>
            <person name="De Carvalho L.P.S."/>
            <person name="Shen B."/>
        </authorList>
    </citation>
    <scope>NUCLEOTIDE SEQUENCE [LARGE SCALE GENOMIC DNA]</scope>
    <source>
        <strain evidence="1 2">NPDC087581</strain>
    </source>
</reference>
<proteinExistence type="predicted"/>
<dbReference type="EMBL" id="JBIUWZ010000004">
    <property type="protein sequence ID" value="MFJ2677350.1"/>
    <property type="molecule type" value="Genomic_DNA"/>
</dbReference>
<organism evidence="1 2">
    <name type="scientific">Pseudomonas sivasensis</name>
    <dbReference type="NCBI Taxonomy" id="1880678"/>
    <lineage>
        <taxon>Bacteria</taxon>
        <taxon>Pseudomonadati</taxon>
        <taxon>Pseudomonadota</taxon>
        <taxon>Gammaproteobacteria</taxon>
        <taxon>Pseudomonadales</taxon>
        <taxon>Pseudomonadaceae</taxon>
        <taxon>Pseudomonas</taxon>
    </lineage>
</organism>
<dbReference type="Proteomes" id="UP001617213">
    <property type="component" value="Unassembled WGS sequence"/>
</dbReference>
<accession>A0ABW8DXI3</accession>
<protein>
    <submittedName>
        <fullName evidence="1">Uncharacterized protein</fullName>
    </submittedName>
</protein>
<gene>
    <name evidence="1" type="ORF">ACIOWJ_04480</name>
</gene>